<gene>
    <name evidence="1" type="ORF">ACJEBJ_03780</name>
</gene>
<evidence type="ECO:0000313" key="1">
    <source>
        <dbReference type="EMBL" id="MFK9003237.1"/>
    </source>
</evidence>
<dbReference type="Gene3D" id="3.30.2310.20">
    <property type="entry name" value="RelE-like"/>
    <property type="match status" value="1"/>
</dbReference>
<organism evidence="1 2">
    <name type="scientific">Pseudomonas pergaminensis</name>
    <dbReference type="NCBI Taxonomy" id="2853159"/>
    <lineage>
        <taxon>Bacteria</taxon>
        <taxon>Pseudomonadati</taxon>
        <taxon>Pseudomonadota</taxon>
        <taxon>Gammaproteobacteria</taxon>
        <taxon>Pseudomonadales</taxon>
        <taxon>Pseudomonadaceae</taxon>
        <taxon>Pseudomonas</taxon>
    </lineage>
</organism>
<dbReference type="SUPFAM" id="SSF143011">
    <property type="entry name" value="RelE-like"/>
    <property type="match status" value="1"/>
</dbReference>
<evidence type="ECO:0000313" key="2">
    <source>
        <dbReference type="Proteomes" id="UP001623008"/>
    </source>
</evidence>
<sequence>MIVSWKHKGLRVFYETGSTSGINANHAKRLRRALFILDKAERPDALNLPGWRFHRLNGDLIDYWSVSISGNWRIIFRMFDDQVELVDYLDYH</sequence>
<comment type="caution">
    <text evidence="1">The sequence shown here is derived from an EMBL/GenBank/DDBJ whole genome shotgun (WGS) entry which is preliminary data.</text>
</comment>
<dbReference type="PANTHER" id="PTHR40266">
    <property type="entry name" value="TOXIN HIGB-1"/>
    <property type="match status" value="1"/>
</dbReference>
<dbReference type="PANTHER" id="PTHR40266:SF2">
    <property type="entry name" value="TOXIN HIGB-1"/>
    <property type="match status" value="1"/>
</dbReference>
<name>A0ABW8QVT3_9PSED</name>
<dbReference type="Pfam" id="PF05015">
    <property type="entry name" value="HigB-like_toxin"/>
    <property type="match status" value="1"/>
</dbReference>
<reference evidence="1 2" key="1">
    <citation type="submission" date="2024-11" db="EMBL/GenBank/DDBJ databases">
        <authorList>
            <person name="Lucas J.A."/>
        </authorList>
    </citation>
    <scope>NUCLEOTIDE SEQUENCE [LARGE SCALE GENOMIC DNA]</scope>
    <source>
        <strain evidence="1 2">Z 7.15</strain>
    </source>
</reference>
<keyword evidence="2" id="KW-1185">Reference proteome</keyword>
<dbReference type="RefSeq" id="WP_406596621.1">
    <property type="nucleotide sequence ID" value="NZ_JBJHQF010000004.1"/>
</dbReference>
<protein>
    <submittedName>
        <fullName evidence="1">Type II toxin-antitoxin system RelE/ParE family toxin</fullName>
    </submittedName>
</protein>
<dbReference type="InterPro" id="IPR007711">
    <property type="entry name" value="HigB-1"/>
</dbReference>
<dbReference type="EMBL" id="JBJHQF010000004">
    <property type="protein sequence ID" value="MFK9003237.1"/>
    <property type="molecule type" value="Genomic_DNA"/>
</dbReference>
<proteinExistence type="predicted"/>
<dbReference type="Proteomes" id="UP001623008">
    <property type="component" value="Unassembled WGS sequence"/>
</dbReference>
<dbReference type="InterPro" id="IPR035093">
    <property type="entry name" value="RelE/ParE_toxin_dom_sf"/>
</dbReference>
<accession>A0ABW8QVT3</accession>